<evidence type="ECO:0000313" key="15">
    <source>
        <dbReference type="EMBL" id="SFS57535.1"/>
    </source>
</evidence>
<comment type="cofactor">
    <cofactor evidence="2">
        <name>Zn(2+)</name>
        <dbReference type="ChEBI" id="CHEBI:29105"/>
    </cofactor>
</comment>
<organism evidence="15 16">
    <name type="scientific">Zhouia amylolytica</name>
    <dbReference type="NCBI Taxonomy" id="376730"/>
    <lineage>
        <taxon>Bacteria</taxon>
        <taxon>Pseudomonadati</taxon>
        <taxon>Bacteroidota</taxon>
        <taxon>Flavobacteriia</taxon>
        <taxon>Flavobacteriales</taxon>
        <taxon>Flavobacteriaceae</taxon>
        <taxon>Zhouia</taxon>
    </lineage>
</organism>
<dbReference type="Proteomes" id="UP000183209">
    <property type="component" value="Unassembled WGS sequence"/>
</dbReference>
<dbReference type="GO" id="GO:0005615">
    <property type="term" value="C:extracellular space"/>
    <property type="evidence" value="ECO:0007669"/>
    <property type="project" value="TreeGrafter"/>
</dbReference>
<dbReference type="CDD" id="cd09603">
    <property type="entry name" value="M1_APN_like"/>
    <property type="match status" value="1"/>
</dbReference>
<evidence type="ECO:0000256" key="7">
    <source>
        <dbReference type="ARBA" id="ARBA00022670"/>
    </source>
</evidence>
<feature type="domain" description="Peptidase M1 membrane alanine aminopeptidase" evidence="13">
    <location>
        <begin position="234"/>
        <end position="435"/>
    </location>
</feature>
<evidence type="ECO:0000256" key="5">
    <source>
        <dbReference type="ARBA" id="ARBA00015611"/>
    </source>
</evidence>
<evidence type="ECO:0000256" key="1">
    <source>
        <dbReference type="ARBA" id="ARBA00000098"/>
    </source>
</evidence>
<keyword evidence="6 15" id="KW-0031">Aminopeptidase</keyword>
<comment type="similarity">
    <text evidence="3">Belongs to the peptidase M1 family.</text>
</comment>
<feature type="domain" description="Aminopeptidase N-like N-terminal" evidence="14">
    <location>
        <begin position="34"/>
        <end position="196"/>
    </location>
</feature>
<evidence type="ECO:0000256" key="2">
    <source>
        <dbReference type="ARBA" id="ARBA00001947"/>
    </source>
</evidence>
<evidence type="ECO:0000256" key="8">
    <source>
        <dbReference type="ARBA" id="ARBA00022723"/>
    </source>
</evidence>
<keyword evidence="12" id="KW-0732">Signal</keyword>
<dbReference type="GO" id="GO:0008270">
    <property type="term" value="F:zinc ion binding"/>
    <property type="evidence" value="ECO:0007669"/>
    <property type="project" value="InterPro"/>
</dbReference>
<evidence type="ECO:0000259" key="14">
    <source>
        <dbReference type="Pfam" id="PF17900"/>
    </source>
</evidence>
<dbReference type="InterPro" id="IPR045357">
    <property type="entry name" value="Aminopeptidase_N-like_N"/>
</dbReference>
<evidence type="ECO:0000256" key="4">
    <source>
        <dbReference type="ARBA" id="ARBA00012564"/>
    </source>
</evidence>
<evidence type="ECO:0000259" key="13">
    <source>
        <dbReference type="Pfam" id="PF01433"/>
    </source>
</evidence>
<dbReference type="InterPro" id="IPR001930">
    <property type="entry name" value="Peptidase_M1"/>
</dbReference>
<evidence type="ECO:0000256" key="11">
    <source>
        <dbReference type="ARBA" id="ARBA00023049"/>
    </source>
</evidence>
<keyword evidence="11" id="KW-0482">Metalloprotease</keyword>
<dbReference type="GO" id="GO:0006508">
    <property type="term" value="P:proteolysis"/>
    <property type="evidence" value="ECO:0007669"/>
    <property type="project" value="UniProtKB-KW"/>
</dbReference>
<dbReference type="RefSeq" id="WP_074977350.1">
    <property type="nucleotide sequence ID" value="NZ_FPAG01000002.1"/>
</dbReference>
<evidence type="ECO:0000313" key="16">
    <source>
        <dbReference type="Proteomes" id="UP000183209"/>
    </source>
</evidence>
<keyword evidence="10" id="KW-0862">Zinc</keyword>
<feature type="chain" id="PRO_5010275076" description="Aminopeptidase N" evidence="12">
    <location>
        <begin position="21"/>
        <end position="698"/>
    </location>
</feature>
<dbReference type="SUPFAM" id="SSF55486">
    <property type="entry name" value="Metalloproteases ('zincins'), catalytic domain"/>
    <property type="match status" value="1"/>
</dbReference>
<protein>
    <recommendedName>
        <fullName evidence="5">Aminopeptidase N</fullName>
        <ecNumber evidence="4">3.4.11.2</ecNumber>
    </recommendedName>
</protein>
<keyword evidence="7" id="KW-0645">Protease</keyword>
<dbReference type="Pfam" id="PF01433">
    <property type="entry name" value="Peptidase_M1"/>
    <property type="match status" value="1"/>
</dbReference>
<keyword evidence="9" id="KW-0378">Hydrolase</keyword>
<dbReference type="EMBL" id="FPAG01000002">
    <property type="protein sequence ID" value="SFS57535.1"/>
    <property type="molecule type" value="Genomic_DNA"/>
</dbReference>
<dbReference type="GO" id="GO:0043171">
    <property type="term" value="P:peptide catabolic process"/>
    <property type="evidence" value="ECO:0007669"/>
    <property type="project" value="TreeGrafter"/>
</dbReference>
<dbReference type="EC" id="3.4.11.2" evidence="4"/>
<dbReference type="GO" id="GO:0042277">
    <property type="term" value="F:peptide binding"/>
    <property type="evidence" value="ECO:0007669"/>
    <property type="project" value="TreeGrafter"/>
</dbReference>
<name>A0A1I6QYQ6_9FLAO</name>
<dbReference type="GO" id="GO:0070006">
    <property type="term" value="F:metalloaminopeptidase activity"/>
    <property type="evidence" value="ECO:0007669"/>
    <property type="project" value="TreeGrafter"/>
</dbReference>
<accession>A0A1I6QYQ6</accession>
<dbReference type="OrthoDB" id="100605at2"/>
<gene>
    <name evidence="15" type="ORF">SAMN04487906_1006</name>
</gene>
<reference evidence="15 16" key="1">
    <citation type="submission" date="2016-10" db="EMBL/GenBank/DDBJ databases">
        <authorList>
            <person name="de Groot N.N."/>
        </authorList>
    </citation>
    <scope>NUCLEOTIDE SEQUENCE [LARGE SCALE GENOMIC DNA]</scope>
    <source>
        <strain evidence="15 16">CGMCC 1.6114</strain>
    </source>
</reference>
<dbReference type="Gene3D" id="1.10.390.10">
    <property type="entry name" value="Neutral Protease Domain 2"/>
    <property type="match status" value="1"/>
</dbReference>
<dbReference type="PRINTS" id="PR00756">
    <property type="entry name" value="ALADIPTASE"/>
</dbReference>
<feature type="signal peptide" evidence="12">
    <location>
        <begin position="1"/>
        <end position="20"/>
    </location>
</feature>
<dbReference type="GO" id="GO:0005737">
    <property type="term" value="C:cytoplasm"/>
    <property type="evidence" value="ECO:0007669"/>
    <property type="project" value="TreeGrafter"/>
</dbReference>
<dbReference type="Pfam" id="PF17900">
    <property type="entry name" value="Peptidase_M1_N"/>
    <property type="match status" value="1"/>
</dbReference>
<evidence type="ECO:0000256" key="3">
    <source>
        <dbReference type="ARBA" id="ARBA00010136"/>
    </source>
</evidence>
<dbReference type="InterPro" id="IPR027268">
    <property type="entry name" value="Peptidase_M4/M1_CTD_sf"/>
</dbReference>
<evidence type="ECO:0000256" key="9">
    <source>
        <dbReference type="ARBA" id="ARBA00022801"/>
    </source>
</evidence>
<keyword evidence="8" id="KW-0479">Metal-binding</keyword>
<dbReference type="GO" id="GO:0016285">
    <property type="term" value="F:alanyl aminopeptidase activity"/>
    <property type="evidence" value="ECO:0007669"/>
    <property type="project" value="UniProtKB-EC"/>
</dbReference>
<dbReference type="AlphaFoldDB" id="A0A1I6QYQ6"/>
<evidence type="ECO:0000256" key="6">
    <source>
        <dbReference type="ARBA" id="ARBA00022438"/>
    </source>
</evidence>
<dbReference type="PANTHER" id="PTHR11533">
    <property type="entry name" value="PROTEASE M1 ZINC METALLOPROTEASE"/>
    <property type="match status" value="1"/>
</dbReference>
<dbReference type="InterPro" id="IPR014782">
    <property type="entry name" value="Peptidase_M1_dom"/>
</dbReference>
<evidence type="ECO:0000256" key="12">
    <source>
        <dbReference type="SAM" id="SignalP"/>
    </source>
</evidence>
<dbReference type="SUPFAM" id="SSF63737">
    <property type="entry name" value="Leukotriene A4 hydrolase N-terminal domain"/>
    <property type="match status" value="1"/>
</dbReference>
<dbReference type="InterPro" id="IPR050344">
    <property type="entry name" value="Peptidase_M1_aminopeptidases"/>
</dbReference>
<sequence length="698" mass="81221">MNKTLLFICFIIYNAVFSQATSNAGVDILKGKASIKINSEQKSVSGTVVYNFHVMAKTDSLTVDARHMNFSEILLHNARVRYRYTGDKLIIYKKFRSGKNYDLTISFNTTPSKAMYFIGWDEPNRNKELWTQGQGKYTSHWLPSFDDMNEKVEFDLSVTFNRAYVVIANGDLKSVNVSGESKTWNYDMSAPMSSYLLALAIGDFDKKVIYSEGGVPIELYYRPKDEVKLEPTYKYTKQIFDFLEKEIGVAYPWQNYKQVPVRDFMYAGMENTTLTIFSDRYVVDTIAYNDENYVNVNAHELAHQWFGDLVTEVDGGHHWLHEGFATYYALLAEREIFGDDYYFNALYESAKQLTDLSKQGKGEGLLDPEASSLTFYQKGAWALHVLRSQIGSHAFREGIKNYLNRYAYKNVTVDDFLREMEASSGKDLNEFKQTWLMNKEFPKSEAFNHLKRNKSLRDLIRLKDRRDTWLSEKERYNLLDSILEGNYYYTLKQEAVVQLKKLPLSVAMPLYKKAFKLKDLKVRQVLSMTLDSIPPDLQSDYESLLSDQSYTTMENALFNLWRNFPSRTSIYLDKTDGIHGFNNKNIRMLWLTLAILTEDYNTVEKSSYFDELSGYTSSRFNFEVRQNAFIMLNELQAFTDQNLKDLVNACLHHSWQFAKFSKSLLTDLLNDLTYKIRFESIISELNTKEQTFLKSKLQ</sequence>
<dbReference type="PANTHER" id="PTHR11533:SF174">
    <property type="entry name" value="PUROMYCIN-SENSITIVE AMINOPEPTIDASE-RELATED"/>
    <property type="match status" value="1"/>
</dbReference>
<comment type="catalytic activity">
    <reaction evidence="1">
        <text>Release of an N-terminal amino acid, Xaa-|-Yaa- from a peptide, amide or arylamide. Xaa is preferably Ala, but may be most amino acids including Pro (slow action). When a terminal hydrophobic residue is followed by a prolyl residue, the two may be released as an intact Xaa-Pro dipeptide.</text>
        <dbReference type="EC" id="3.4.11.2"/>
    </reaction>
</comment>
<dbReference type="Gene3D" id="2.60.40.1730">
    <property type="entry name" value="tricorn interacting facor f3 domain"/>
    <property type="match status" value="1"/>
</dbReference>
<dbReference type="GO" id="GO:0016020">
    <property type="term" value="C:membrane"/>
    <property type="evidence" value="ECO:0007669"/>
    <property type="project" value="TreeGrafter"/>
</dbReference>
<proteinExistence type="inferred from homology"/>
<dbReference type="InterPro" id="IPR042097">
    <property type="entry name" value="Aminopeptidase_N-like_N_sf"/>
</dbReference>
<evidence type="ECO:0000256" key="10">
    <source>
        <dbReference type="ARBA" id="ARBA00022833"/>
    </source>
</evidence>